<feature type="region of interest" description="Disordered" evidence="1">
    <location>
        <begin position="147"/>
        <end position="184"/>
    </location>
</feature>
<feature type="compositionally biased region" description="Acidic residues" evidence="1">
    <location>
        <begin position="154"/>
        <end position="170"/>
    </location>
</feature>
<accession>A0A0B7AKX2</accession>
<protein>
    <submittedName>
        <fullName evidence="2">Uncharacterized protein</fullName>
    </submittedName>
</protein>
<feature type="compositionally biased region" description="Polar residues" evidence="1">
    <location>
        <begin position="172"/>
        <end position="184"/>
    </location>
</feature>
<gene>
    <name evidence="2" type="primary">ORF121663</name>
</gene>
<feature type="region of interest" description="Disordered" evidence="1">
    <location>
        <begin position="1"/>
        <end position="46"/>
    </location>
</feature>
<evidence type="ECO:0000313" key="2">
    <source>
        <dbReference type="EMBL" id="CEK80580.1"/>
    </source>
</evidence>
<reference evidence="2" key="1">
    <citation type="submission" date="2014-12" db="EMBL/GenBank/DDBJ databases">
        <title>Insight into the proteome of Arion vulgaris.</title>
        <authorList>
            <person name="Aradska J."/>
            <person name="Bulat T."/>
            <person name="Smidak R."/>
            <person name="Sarate P."/>
            <person name="Gangsoo J."/>
            <person name="Sialana F."/>
            <person name="Bilban M."/>
            <person name="Lubec G."/>
        </authorList>
    </citation>
    <scope>NUCLEOTIDE SEQUENCE</scope>
    <source>
        <tissue evidence="2">Skin</tissue>
    </source>
</reference>
<organism evidence="2">
    <name type="scientific">Arion vulgaris</name>
    <dbReference type="NCBI Taxonomy" id="1028688"/>
    <lineage>
        <taxon>Eukaryota</taxon>
        <taxon>Metazoa</taxon>
        <taxon>Spiralia</taxon>
        <taxon>Lophotrochozoa</taxon>
        <taxon>Mollusca</taxon>
        <taxon>Gastropoda</taxon>
        <taxon>Heterobranchia</taxon>
        <taxon>Euthyneura</taxon>
        <taxon>Panpulmonata</taxon>
        <taxon>Eupulmonata</taxon>
        <taxon>Stylommatophora</taxon>
        <taxon>Helicina</taxon>
        <taxon>Arionoidea</taxon>
        <taxon>Arionidae</taxon>
        <taxon>Arion</taxon>
    </lineage>
</organism>
<feature type="compositionally biased region" description="Polar residues" evidence="1">
    <location>
        <begin position="1"/>
        <end position="15"/>
    </location>
</feature>
<evidence type="ECO:0000256" key="1">
    <source>
        <dbReference type="SAM" id="MobiDB-lite"/>
    </source>
</evidence>
<feature type="non-terminal residue" evidence="2">
    <location>
        <position position="1"/>
    </location>
</feature>
<proteinExistence type="predicted"/>
<dbReference type="EMBL" id="HACG01033715">
    <property type="protein sequence ID" value="CEK80580.1"/>
    <property type="molecule type" value="Transcribed_RNA"/>
</dbReference>
<name>A0A0B7AKX2_9EUPU</name>
<sequence length="184" mass="21091">SKSVSQNSDTCNKFSSESDKTQQTRTRLRLKKQKEQNVDILESEQPAHSESKILLVHLDKTNCLSQPNEQSTSLQTDAICNGEMVESYSMKCEELSAKQFPEHQNTLNETHTMITEVYQFLGNDQSMELKEIEIVHTRTQICVINQPQVLEQSTDTESDQKDDEEEEDDSSVQCEIDNQNKSTR</sequence>
<dbReference type="AlphaFoldDB" id="A0A0B7AKX2"/>